<reference evidence="1 2" key="1">
    <citation type="submission" date="2019-09" db="EMBL/GenBank/DDBJ databases">
        <authorList>
            <person name="Chandra G."/>
            <person name="Truman W A."/>
        </authorList>
    </citation>
    <scope>NUCLEOTIDE SEQUENCE [LARGE SCALE GENOMIC DNA]</scope>
    <source>
        <strain evidence="1">PS922</strain>
    </source>
</reference>
<evidence type="ECO:0000313" key="2">
    <source>
        <dbReference type="Proteomes" id="UP000325565"/>
    </source>
</evidence>
<dbReference type="EMBL" id="CABVJB010000003">
    <property type="protein sequence ID" value="VVP84304.1"/>
    <property type="molecule type" value="Genomic_DNA"/>
</dbReference>
<dbReference type="AlphaFoldDB" id="A0A5E7SE43"/>
<protein>
    <submittedName>
        <fullName evidence="1">Uncharacterized protein</fullName>
    </submittedName>
</protein>
<dbReference type="RefSeq" id="WP_154863159.1">
    <property type="nucleotide sequence ID" value="NZ_CABVJB010000003.1"/>
</dbReference>
<evidence type="ECO:0000313" key="1">
    <source>
        <dbReference type="EMBL" id="VVP84304.1"/>
    </source>
</evidence>
<sequence>MWNEQAGLAGDRAPVRDIHRGLPGDYMIFFPSLKNHKVVLCEGSVEAAYCVWLEWDNDVIAYYPHPTPSPGKRNAGRCVTPRTFTCCTRKRANHFTEVKPDFQQLKARTRFKLDSFVVQCQAWQIEWRRADKQQFMPPCLHQPAVPVLSRLRR</sequence>
<dbReference type="Proteomes" id="UP000325565">
    <property type="component" value="Unassembled WGS sequence"/>
</dbReference>
<name>A0A5E7SE43_PSEFL</name>
<organism evidence="1 2">
    <name type="scientific">Pseudomonas fluorescens</name>
    <dbReference type="NCBI Taxonomy" id="294"/>
    <lineage>
        <taxon>Bacteria</taxon>
        <taxon>Pseudomonadati</taxon>
        <taxon>Pseudomonadota</taxon>
        <taxon>Gammaproteobacteria</taxon>
        <taxon>Pseudomonadales</taxon>
        <taxon>Pseudomonadaceae</taxon>
        <taxon>Pseudomonas</taxon>
    </lineage>
</organism>
<gene>
    <name evidence="1" type="ORF">PS922_02119</name>
</gene>
<accession>A0A5E7SE43</accession>
<proteinExistence type="predicted"/>